<accession>A0A1V1PBW0</accession>
<evidence type="ECO:0000313" key="3">
    <source>
        <dbReference type="Proteomes" id="UP000189670"/>
    </source>
</evidence>
<sequence>MPAKEPLKLSARLIDLDENDRRVVFHQQLITETDSAPQALISQVQAILPLKTGKQAPGPKKKNPEFTKKHRK</sequence>
<proteinExistence type="predicted"/>
<gene>
    <name evidence="2" type="ORF">OMM_07618</name>
</gene>
<name>A0A1V1PBW0_9BACT</name>
<feature type="region of interest" description="Disordered" evidence="1">
    <location>
        <begin position="50"/>
        <end position="72"/>
    </location>
</feature>
<dbReference type="Proteomes" id="UP000189670">
    <property type="component" value="Unassembled WGS sequence"/>
</dbReference>
<feature type="compositionally biased region" description="Basic and acidic residues" evidence="1">
    <location>
        <begin position="62"/>
        <end position="72"/>
    </location>
</feature>
<organism evidence="2 3">
    <name type="scientific">Candidatus Magnetoglobus multicellularis str. Araruama</name>
    <dbReference type="NCBI Taxonomy" id="890399"/>
    <lineage>
        <taxon>Bacteria</taxon>
        <taxon>Pseudomonadati</taxon>
        <taxon>Thermodesulfobacteriota</taxon>
        <taxon>Desulfobacteria</taxon>
        <taxon>Desulfobacterales</taxon>
        <taxon>Desulfobacteraceae</taxon>
        <taxon>Candidatus Magnetoglobus</taxon>
    </lineage>
</organism>
<dbReference type="EMBL" id="ATBP01000167">
    <property type="protein sequence ID" value="ETR72254.1"/>
    <property type="molecule type" value="Genomic_DNA"/>
</dbReference>
<evidence type="ECO:0000313" key="2">
    <source>
        <dbReference type="EMBL" id="ETR72254.1"/>
    </source>
</evidence>
<evidence type="ECO:0000256" key="1">
    <source>
        <dbReference type="SAM" id="MobiDB-lite"/>
    </source>
</evidence>
<protein>
    <submittedName>
        <fullName evidence="2">Uncharacterized protein</fullName>
    </submittedName>
</protein>
<comment type="caution">
    <text evidence="2">The sequence shown here is derived from an EMBL/GenBank/DDBJ whole genome shotgun (WGS) entry which is preliminary data.</text>
</comment>
<dbReference type="AlphaFoldDB" id="A0A1V1PBW0"/>
<reference evidence="3" key="1">
    <citation type="submission" date="2012-11" db="EMBL/GenBank/DDBJ databases">
        <authorList>
            <person name="Lucero-Rivera Y.E."/>
            <person name="Tovar-Ramirez D."/>
        </authorList>
    </citation>
    <scope>NUCLEOTIDE SEQUENCE [LARGE SCALE GENOMIC DNA]</scope>
    <source>
        <strain evidence="3">Araruama</strain>
    </source>
</reference>